<comment type="caution">
    <text evidence="2">The sequence shown here is derived from an EMBL/GenBank/DDBJ whole genome shotgun (WGS) entry which is preliminary data.</text>
</comment>
<feature type="compositionally biased region" description="Polar residues" evidence="1">
    <location>
        <begin position="239"/>
        <end position="267"/>
    </location>
</feature>
<evidence type="ECO:0000313" key="3">
    <source>
        <dbReference type="Proteomes" id="UP001175001"/>
    </source>
</evidence>
<dbReference type="Proteomes" id="UP001175001">
    <property type="component" value="Unassembled WGS sequence"/>
</dbReference>
<organism evidence="2 3">
    <name type="scientific">Lasiodiplodia hormozganensis</name>
    <dbReference type="NCBI Taxonomy" id="869390"/>
    <lineage>
        <taxon>Eukaryota</taxon>
        <taxon>Fungi</taxon>
        <taxon>Dikarya</taxon>
        <taxon>Ascomycota</taxon>
        <taxon>Pezizomycotina</taxon>
        <taxon>Dothideomycetes</taxon>
        <taxon>Dothideomycetes incertae sedis</taxon>
        <taxon>Botryosphaeriales</taxon>
        <taxon>Botryosphaeriaceae</taxon>
        <taxon>Lasiodiplodia</taxon>
    </lineage>
</organism>
<feature type="region of interest" description="Disordered" evidence="1">
    <location>
        <begin position="220"/>
        <end position="280"/>
    </location>
</feature>
<protein>
    <submittedName>
        <fullName evidence="2">Uncharacterized protein</fullName>
    </submittedName>
</protein>
<evidence type="ECO:0000256" key="1">
    <source>
        <dbReference type="SAM" id="MobiDB-lite"/>
    </source>
</evidence>
<keyword evidence="3" id="KW-1185">Reference proteome</keyword>
<proteinExistence type="predicted"/>
<dbReference type="AlphaFoldDB" id="A0AA39YUI2"/>
<reference evidence="2" key="1">
    <citation type="submission" date="2023-06" db="EMBL/GenBank/DDBJ databases">
        <title>Multi-omics analyses reveal the molecular pathogenesis toolkit of Lasiodiplodia hormozganensis, a cross-kingdom pathogen.</title>
        <authorList>
            <person name="Felix C."/>
            <person name="Meneses R."/>
            <person name="Goncalves M.F.M."/>
            <person name="Tilleman L."/>
            <person name="Duarte A.S."/>
            <person name="Jorrin-Novo J.V."/>
            <person name="Van De Peer Y."/>
            <person name="Deforce D."/>
            <person name="Van Nieuwerburgh F."/>
            <person name="Esteves A.C."/>
            <person name="Alves A."/>
        </authorList>
    </citation>
    <scope>NUCLEOTIDE SEQUENCE</scope>
    <source>
        <strain evidence="2">CBS 339.90</strain>
    </source>
</reference>
<gene>
    <name evidence="2" type="ORF">DIS24_g4781</name>
</gene>
<name>A0AA39YUI2_9PEZI</name>
<dbReference type="EMBL" id="JAUJDW010000018">
    <property type="protein sequence ID" value="KAK0658420.1"/>
    <property type="molecule type" value="Genomic_DNA"/>
</dbReference>
<evidence type="ECO:0000313" key="2">
    <source>
        <dbReference type="EMBL" id="KAK0658420.1"/>
    </source>
</evidence>
<accession>A0AA39YUI2</accession>
<sequence length="280" mass="30862">MIPIWVPADSGDEVANRLRASCASFLSKANDECILPFNSQHPCDMSALRVYKCLVDRPFKDISIVQRYAWYKAVPAWASGDFWTVRIDHFIIPLPSSSFPILDSIMEAEHGSDKKPVTFFTTKTILPGGMYTYHRFVHEDGVIQKRNLLGFLDPLATADINATRPLLCDAFHLPSEMQTQDKNQGTPAANGMLYGDAWVKATKLSSSAVRFQGSFVKSEELEDPFSSPEVGQRSGGRNSGNPNYNSAGTSPDGKNQLTPTYTSSVGSGQMEILLEQLDEA</sequence>